<protein>
    <submittedName>
        <fullName evidence="2">5-bromo-4-chloroindolyl phosphate hydrolysis family protein</fullName>
    </submittedName>
</protein>
<sequence length="291" mass="33441">MYNINGESSDFGRLSSMAAVILIFAGFAFIIFSIISFDNIIFLVSCIIPGVILLIAGFLIFSRFIRALKYYNIYMSGAHSLQEISDILMDSKRNIKKDIEKMALLGIMPNARFDAFDNLVFSQDIKDEQIIDVPVEEETHEEKQVQESSSIKEWQKYLSEISSAENEFKSQDISFSLYRLGKVIRQVLEYLEKHQEKEKDVKKLMDFHLPSTLKLIASYRELQKSGLNTFNIQKTKDDIVSACDKIQEAYTGVLEDLYNDNAIDVSTDIQVLKMMLAREGFLDRDAFKIKK</sequence>
<comment type="caution">
    <text evidence="2">The sequence shown here is derived from an EMBL/GenBank/DDBJ whole genome shotgun (WGS) entry which is preliminary data.</text>
</comment>
<feature type="transmembrane region" description="Helical" evidence="1">
    <location>
        <begin position="12"/>
        <end position="34"/>
    </location>
</feature>
<organism evidence="2 3">
    <name type="scientific">Candidatus Mucispirillum faecigallinarum</name>
    <dbReference type="NCBI Taxonomy" id="2838699"/>
    <lineage>
        <taxon>Bacteria</taxon>
        <taxon>Pseudomonadati</taxon>
        <taxon>Deferribacterota</taxon>
        <taxon>Deferribacteres</taxon>
        <taxon>Deferribacterales</taxon>
        <taxon>Mucispirillaceae</taxon>
        <taxon>Mucispirillum</taxon>
    </lineage>
</organism>
<proteinExistence type="predicted"/>
<evidence type="ECO:0000313" key="2">
    <source>
        <dbReference type="EMBL" id="HIZ89722.1"/>
    </source>
</evidence>
<evidence type="ECO:0000256" key="1">
    <source>
        <dbReference type="SAM" id="Phobius"/>
    </source>
</evidence>
<keyword evidence="1" id="KW-0472">Membrane</keyword>
<dbReference type="AlphaFoldDB" id="A0A9D2KCD5"/>
<keyword evidence="1" id="KW-0812">Transmembrane</keyword>
<gene>
    <name evidence="2" type="ORF">H9804_07235</name>
</gene>
<feature type="transmembrane region" description="Helical" evidence="1">
    <location>
        <begin position="40"/>
        <end position="61"/>
    </location>
</feature>
<keyword evidence="1" id="KW-1133">Transmembrane helix</keyword>
<reference evidence="2" key="2">
    <citation type="submission" date="2021-04" db="EMBL/GenBank/DDBJ databases">
        <authorList>
            <person name="Gilroy R."/>
        </authorList>
    </citation>
    <scope>NUCLEOTIDE SEQUENCE</scope>
    <source>
        <strain evidence="2">ChiW4-1371</strain>
    </source>
</reference>
<dbReference type="EMBL" id="DXAQ01000113">
    <property type="protein sequence ID" value="HIZ89722.1"/>
    <property type="molecule type" value="Genomic_DNA"/>
</dbReference>
<dbReference type="Proteomes" id="UP000824176">
    <property type="component" value="Unassembled WGS sequence"/>
</dbReference>
<accession>A0A9D2KCD5</accession>
<name>A0A9D2KCD5_9BACT</name>
<evidence type="ECO:0000313" key="3">
    <source>
        <dbReference type="Proteomes" id="UP000824176"/>
    </source>
</evidence>
<reference evidence="2" key="1">
    <citation type="journal article" date="2021" name="PeerJ">
        <title>Extensive microbial diversity within the chicken gut microbiome revealed by metagenomics and culture.</title>
        <authorList>
            <person name="Gilroy R."/>
            <person name="Ravi A."/>
            <person name="Getino M."/>
            <person name="Pursley I."/>
            <person name="Horton D.L."/>
            <person name="Alikhan N.F."/>
            <person name="Baker D."/>
            <person name="Gharbi K."/>
            <person name="Hall N."/>
            <person name="Watson M."/>
            <person name="Adriaenssens E.M."/>
            <person name="Foster-Nyarko E."/>
            <person name="Jarju S."/>
            <person name="Secka A."/>
            <person name="Antonio M."/>
            <person name="Oren A."/>
            <person name="Chaudhuri R.R."/>
            <person name="La Ragione R."/>
            <person name="Hildebrand F."/>
            <person name="Pallen M.J."/>
        </authorList>
    </citation>
    <scope>NUCLEOTIDE SEQUENCE</scope>
    <source>
        <strain evidence="2">ChiW4-1371</strain>
    </source>
</reference>